<accession>A0A8J5WLU8</accession>
<keyword evidence="8" id="KW-0472">Membrane</keyword>
<keyword evidence="8" id="KW-1133">Transmembrane helix</keyword>
<dbReference type="PANTHER" id="PTHR14155">
    <property type="entry name" value="RING FINGER DOMAIN-CONTAINING"/>
    <property type="match status" value="1"/>
</dbReference>
<dbReference type="InterPro" id="IPR053238">
    <property type="entry name" value="RING-H2_zinc_finger"/>
</dbReference>
<reference evidence="10" key="2">
    <citation type="submission" date="2021-02" db="EMBL/GenBank/DDBJ databases">
        <authorList>
            <person name="Kimball J.A."/>
            <person name="Haas M.W."/>
            <person name="Macchietto M."/>
            <person name="Kono T."/>
            <person name="Duquette J."/>
            <person name="Shao M."/>
        </authorList>
    </citation>
    <scope>NUCLEOTIDE SEQUENCE</scope>
    <source>
        <tissue evidence="10">Fresh leaf tissue</tissue>
    </source>
</reference>
<dbReference type="OrthoDB" id="677739at2759"/>
<dbReference type="EMBL" id="JAAALK010000080">
    <property type="protein sequence ID" value="KAG8093923.1"/>
    <property type="molecule type" value="Genomic_DNA"/>
</dbReference>
<dbReference type="InterPro" id="IPR001841">
    <property type="entry name" value="Znf_RING"/>
</dbReference>
<gene>
    <name evidence="10" type="ORF">GUJ93_ZPchr0012g18991</name>
</gene>
<evidence type="ECO:0000256" key="4">
    <source>
        <dbReference type="ARBA" id="ARBA00022771"/>
    </source>
</evidence>
<keyword evidence="3" id="KW-0479">Metal-binding</keyword>
<keyword evidence="11" id="KW-1185">Reference proteome</keyword>
<protein>
    <recommendedName>
        <fullName evidence="2">RING-type E3 ubiquitin transferase</fullName>
        <ecNumber evidence="2">2.3.2.27</ecNumber>
    </recommendedName>
</protein>
<dbReference type="GO" id="GO:0061630">
    <property type="term" value="F:ubiquitin protein ligase activity"/>
    <property type="evidence" value="ECO:0007669"/>
    <property type="project" value="UniProtKB-EC"/>
</dbReference>
<feature type="transmembrane region" description="Helical" evidence="8">
    <location>
        <begin position="28"/>
        <end position="50"/>
    </location>
</feature>
<reference evidence="10" key="1">
    <citation type="journal article" date="2021" name="bioRxiv">
        <title>Whole Genome Assembly and Annotation of Northern Wild Rice, Zizania palustris L., Supports a Whole Genome Duplication in the Zizania Genus.</title>
        <authorList>
            <person name="Haas M."/>
            <person name="Kono T."/>
            <person name="Macchietto M."/>
            <person name="Millas R."/>
            <person name="McGilp L."/>
            <person name="Shao M."/>
            <person name="Duquette J."/>
            <person name="Hirsch C.N."/>
            <person name="Kimball J."/>
        </authorList>
    </citation>
    <scope>NUCLEOTIDE SEQUENCE</scope>
    <source>
        <tissue evidence="10">Fresh leaf tissue</tissue>
    </source>
</reference>
<evidence type="ECO:0000256" key="3">
    <source>
        <dbReference type="ARBA" id="ARBA00022723"/>
    </source>
</evidence>
<dbReference type="Pfam" id="PF13639">
    <property type="entry name" value="zf-RING_2"/>
    <property type="match status" value="1"/>
</dbReference>
<evidence type="ECO:0000313" key="11">
    <source>
        <dbReference type="Proteomes" id="UP000729402"/>
    </source>
</evidence>
<dbReference type="PROSITE" id="PS50089">
    <property type="entry name" value="ZF_RING_2"/>
    <property type="match status" value="1"/>
</dbReference>
<keyword evidence="4 7" id="KW-0863">Zinc-finger</keyword>
<evidence type="ECO:0000256" key="1">
    <source>
        <dbReference type="ARBA" id="ARBA00000900"/>
    </source>
</evidence>
<feature type="transmembrane region" description="Helical" evidence="8">
    <location>
        <begin position="56"/>
        <end position="74"/>
    </location>
</feature>
<dbReference type="AlphaFoldDB" id="A0A8J5WLU8"/>
<comment type="similarity">
    <text evidence="6">Belongs to the RING-type zinc finger family. ATL subfamily.</text>
</comment>
<sequence length="191" mass="19110">MLASAAVPYSAHGLAATAMRGGGCAGGYGDALVLVPLCVGTAFVCFVAFQLFGVEAAAIVMVLFCAFSLAAQNLKVTRGFPFLRLSLGWEDRGVDGGGGNGGGGGGGVGPAASGMDAATTMALPAAFGYKRDDAAAGWAQCSICISVVDVGESVRRLPSCGHLFHAGCIDKWLGAHATCPLCRAAVPELPV</sequence>
<evidence type="ECO:0000256" key="8">
    <source>
        <dbReference type="SAM" id="Phobius"/>
    </source>
</evidence>
<dbReference type="EC" id="2.3.2.27" evidence="2"/>
<feature type="domain" description="RING-type" evidence="9">
    <location>
        <begin position="141"/>
        <end position="183"/>
    </location>
</feature>
<dbReference type="Proteomes" id="UP000729402">
    <property type="component" value="Unassembled WGS sequence"/>
</dbReference>
<evidence type="ECO:0000256" key="2">
    <source>
        <dbReference type="ARBA" id="ARBA00012483"/>
    </source>
</evidence>
<evidence type="ECO:0000259" key="9">
    <source>
        <dbReference type="PROSITE" id="PS50089"/>
    </source>
</evidence>
<proteinExistence type="inferred from homology"/>
<evidence type="ECO:0000313" key="10">
    <source>
        <dbReference type="EMBL" id="KAG8093923.1"/>
    </source>
</evidence>
<comment type="caution">
    <text evidence="10">The sequence shown here is derived from an EMBL/GenBank/DDBJ whole genome shotgun (WGS) entry which is preliminary data.</text>
</comment>
<dbReference type="UniPathway" id="UPA00143"/>
<keyword evidence="5" id="KW-0862">Zinc</keyword>
<evidence type="ECO:0000256" key="6">
    <source>
        <dbReference type="ARBA" id="ARBA00024209"/>
    </source>
</evidence>
<comment type="catalytic activity">
    <reaction evidence="1">
        <text>S-ubiquitinyl-[E2 ubiquitin-conjugating enzyme]-L-cysteine + [acceptor protein]-L-lysine = [E2 ubiquitin-conjugating enzyme]-L-cysteine + N(6)-ubiquitinyl-[acceptor protein]-L-lysine.</text>
        <dbReference type="EC" id="2.3.2.27"/>
    </reaction>
</comment>
<dbReference type="GO" id="GO:0008270">
    <property type="term" value="F:zinc ion binding"/>
    <property type="evidence" value="ECO:0007669"/>
    <property type="project" value="UniProtKB-KW"/>
</dbReference>
<dbReference type="CDD" id="cd16461">
    <property type="entry name" value="RING-H2_EL5-like"/>
    <property type="match status" value="1"/>
</dbReference>
<name>A0A8J5WLU8_ZIZPA</name>
<dbReference type="GO" id="GO:0016567">
    <property type="term" value="P:protein ubiquitination"/>
    <property type="evidence" value="ECO:0007669"/>
    <property type="project" value="UniProtKB-UniPathway"/>
</dbReference>
<dbReference type="PANTHER" id="PTHR14155:SF497">
    <property type="entry name" value="RING-TYPE DOMAIN-CONTAINING PROTEIN"/>
    <property type="match status" value="1"/>
</dbReference>
<evidence type="ECO:0000256" key="7">
    <source>
        <dbReference type="PROSITE-ProRule" id="PRU00175"/>
    </source>
</evidence>
<dbReference type="SMART" id="SM00184">
    <property type="entry name" value="RING"/>
    <property type="match status" value="1"/>
</dbReference>
<organism evidence="10 11">
    <name type="scientific">Zizania palustris</name>
    <name type="common">Northern wild rice</name>
    <dbReference type="NCBI Taxonomy" id="103762"/>
    <lineage>
        <taxon>Eukaryota</taxon>
        <taxon>Viridiplantae</taxon>
        <taxon>Streptophyta</taxon>
        <taxon>Embryophyta</taxon>
        <taxon>Tracheophyta</taxon>
        <taxon>Spermatophyta</taxon>
        <taxon>Magnoliopsida</taxon>
        <taxon>Liliopsida</taxon>
        <taxon>Poales</taxon>
        <taxon>Poaceae</taxon>
        <taxon>BOP clade</taxon>
        <taxon>Oryzoideae</taxon>
        <taxon>Oryzeae</taxon>
        <taxon>Zizaniinae</taxon>
        <taxon>Zizania</taxon>
    </lineage>
</organism>
<keyword evidence="8" id="KW-0812">Transmembrane</keyword>
<evidence type="ECO:0000256" key="5">
    <source>
        <dbReference type="ARBA" id="ARBA00022833"/>
    </source>
</evidence>